<evidence type="ECO:0000256" key="4">
    <source>
        <dbReference type="ARBA" id="ARBA00023204"/>
    </source>
</evidence>
<evidence type="ECO:0000313" key="8">
    <source>
        <dbReference type="EMBL" id="KAE8250245.1"/>
    </source>
</evidence>
<evidence type="ECO:0000256" key="2">
    <source>
        <dbReference type="ARBA" id="ARBA00022763"/>
    </source>
</evidence>
<dbReference type="EMBL" id="LWDF02000340">
    <property type="protein sequence ID" value="KAE8250245.1"/>
    <property type="molecule type" value="Genomic_DNA"/>
</dbReference>
<protein>
    <recommendedName>
        <fullName evidence="5">Uracil-DNA glycosylase</fullName>
        <shortName evidence="5">UDG</shortName>
        <ecNumber evidence="5">3.2.2.27</ecNumber>
    </recommendedName>
</protein>
<comment type="function">
    <text evidence="5">Excises uracil residues from the DNA which can arise as a result of misincorporation of dUMP residues by DNA polymerase or due to deamination of cytosine.</text>
</comment>
<dbReference type="GO" id="GO:0005634">
    <property type="term" value="C:nucleus"/>
    <property type="evidence" value="ECO:0007669"/>
    <property type="project" value="UniProtKB-SubCell"/>
</dbReference>
<feature type="compositionally biased region" description="Acidic residues" evidence="6">
    <location>
        <begin position="81"/>
        <end position="93"/>
    </location>
</feature>
<feature type="compositionally biased region" description="Polar residues" evidence="6">
    <location>
        <begin position="380"/>
        <end position="391"/>
    </location>
</feature>
<dbReference type="PANTHER" id="PTHR11264">
    <property type="entry name" value="URACIL-DNA GLYCOSYLASE"/>
    <property type="match status" value="1"/>
</dbReference>
<evidence type="ECO:0000313" key="9">
    <source>
        <dbReference type="Proteomes" id="UP000077521"/>
    </source>
</evidence>
<accession>A0A177TP21</accession>
<reference evidence="8" key="2">
    <citation type="journal article" date="2019" name="IMA Fungus">
        <title>Genome sequencing and comparison of five Tilletia species to identify candidate genes for the detection of regulated species infecting wheat.</title>
        <authorList>
            <person name="Nguyen H.D.T."/>
            <person name="Sultana T."/>
            <person name="Kesanakurti P."/>
            <person name="Hambleton S."/>
        </authorList>
    </citation>
    <scope>NUCLEOTIDE SEQUENCE</scope>
    <source>
        <strain evidence="8">DAOMC 236416</strain>
    </source>
</reference>
<dbReference type="CDD" id="cd10027">
    <property type="entry name" value="UDG-F1-like"/>
    <property type="match status" value="1"/>
</dbReference>
<organism evidence="8 9">
    <name type="scientific">Tilletia indica</name>
    <dbReference type="NCBI Taxonomy" id="43049"/>
    <lineage>
        <taxon>Eukaryota</taxon>
        <taxon>Fungi</taxon>
        <taxon>Dikarya</taxon>
        <taxon>Basidiomycota</taxon>
        <taxon>Ustilaginomycotina</taxon>
        <taxon>Exobasidiomycetes</taxon>
        <taxon>Tilletiales</taxon>
        <taxon>Tilletiaceae</taxon>
        <taxon>Tilletia</taxon>
    </lineage>
</organism>
<keyword evidence="9" id="KW-1185">Reference proteome</keyword>
<dbReference type="InterPro" id="IPR002043">
    <property type="entry name" value="UDG_fam1"/>
</dbReference>
<dbReference type="InterPro" id="IPR036895">
    <property type="entry name" value="Uracil-DNA_glycosylase-like_sf"/>
</dbReference>
<keyword evidence="5" id="KW-0539">Nucleus</keyword>
<dbReference type="GO" id="GO:0004844">
    <property type="term" value="F:uracil DNA N-glycosylase activity"/>
    <property type="evidence" value="ECO:0007669"/>
    <property type="project" value="UniProtKB-UniRule"/>
</dbReference>
<comment type="caution">
    <text evidence="8">The sequence shown here is derived from an EMBL/GenBank/DDBJ whole genome shotgun (WGS) entry which is preliminary data.</text>
</comment>
<comment type="subcellular location">
    <subcellularLocation>
        <location evidence="5">Mitochondrion</location>
    </subcellularLocation>
    <subcellularLocation>
        <location evidence="5">Nucleus</location>
    </subcellularLocation>
</comment>
<feature type="region of interest" description="Disordered" evidence="6">
    <location>
        <begin position="110"/>
        <end position="146"/>
    </location>
</feature>
<evidence type="ECO:0000256" key="5">
    <source>
        <dbReference type="HAMAP-Rule" id="MF_03166"/>
    </source>
</evidence>
<reference evidence="8" key="1">
    <citation type="submission" date="2016-04" db="EMBL/GenBank/DDBJ databases">
        <authorList>
            <person name="Nguyen H.D."/>
            <person name="Samba Siva P."/>
            <person name="Cullis J."/>
            <person name="Levesque C.A."/>
            <person name="Hambleton S."/>
        </authorList>
    </citation>
    <scope>NUCLEOTIDE SEQUENCE</scope>
    <source>
        <strain evidence="8">DAOMC 236416</strain>
    </source>
</reference>
<dbReference type="InterPro" id="IPR005122">
    <property type="entry name" value="Uracil-DNA_glycosylase-like"/>
</dbReference>
<dbReference type="GO" id="GO:0097510">
    <property type="term" value="P:base-excision repair, AP site formation via deaminated base removal"/>
    <property type="evidence" value="ECO:0007669"/>
    <property type="project" value="TreeGrafter"/>
</dbReference>
<feature type="domain" description="Uracil-DNA glycosylase-like" evidence="7">
    <location>
        <begin position="226"/>
        <end position="453"/>
    </location>
</feature>
<keyword evidence="4 5" id="KW-0234">DNA repair</keyword>
<feature type="compositionally biased region" description="Low complexity" evidence="6">
    <location>
        <begin position="119"/>
        <end position="146"/>
    </location>
</feature>
<keyword evidence="2 5" id="KW-0227">DNA damage</keyword>
<evidence type="ECO:0000256" key="6">
    <source>
        <dbReference type="SAM" id="MobiDB-lite"/>
    </source>
</evidence>
<dbReference type="Gene3D" id="3.40.470.10">
    <property type="entry name" value="Uracil-DNA glycosylase-like domain"/>
    <property type="match status" value="1"/>
</dbReference>
<evidence type="ECO:0000256" key="1">
    <source>
        <dbReference type="ARBA" id="ARBA00008184"/>
    </source>
</evidence>
<comment type="catalytic activity">
    <reaction evidence="5">
        <text>Hydrolyzes single-stranded DNA or mismatched double-stranded DNA and polynucleotides, releasing free uracil.</text>
        <dbReference type="EC" id="3.2.2.27"/>
    </reaction>
</comment>
<proteinExistence type="inferred from homology"/>
<dbReference type="Proteomes" id="UP000077521">
    <property type="component" value="Unassembled WGS sequence"/>
</dbReference>
<keyword evidence="5" id="KW-0496">Mitochondrion</keyword>
<sequence>MSLTRPLVVFGSRTPVLQSLTRPHSAALTMTPAAAAVSSRPKRAASSSPTKATSVSVAKKAKLDPSLADSKEDKDTNTDAPVEDGGIDDGFDDGDALDTDLLIEVAEQAEREAARKLSQKSSSDPKSAASSKTAVSVRKAADGAAAARTTATSVANRMSISAVMSVDPALKDSDDEVHTMEKEWRGRLQEELNKEYYIKLKQFLASERKAGKVIYPPTHLVHNWSRLTPLRSVKVVVVGQDPYHGAGQACGHSFSVPKGIAVPASLKNIYKELKSEYPDFLPPKHGCLDEWAKQGVLLLNACLTVSAGQAGSHHGKGWEPFTRVILKTIADEAAKGKGGGGNAGKRVEKSAANPFGWSTVGTSKSIAAKGGEASDAEPSAVTSTNTTSGSDGASCNGVVFLVWGQPAAKTVAAAGVTEKSPNVLILRSPHPSPLSAHRGFFGNGHFKKANEWLEKMYGPGGGIEWGRL</sequence>
<feature type="compositionally biased region" description="Low complexity" evidence="6">
    <location>
        <begin position="32"/>
        <end position="58"/>
    </location>
</feature>
<evidence type="ECO:0000256" key="3">
    <source>
        <dbReference type="ARBA" id="ARBA00022801"/>
    </source>
</evidence>
<keyword evidence="3 5" id="KW-0378">Hydrolase</keyword>
<feature type="region of interest" description="Disordered" evidence="6">
    <location>
        <begin position="368"/>
        <end position="391"/>
    </location>
</feature>
<gene>
    <name evidence="5" type="primary">UNG1</name>
    <name evidence="8" type="ORF">A4X13_0g4871</name>
</gene>
<feature type="active site" description="Proton acceptor" evidence="5">
    <location>
        <position position="241"/>
    </location>
</feature>
<name>A0A177TP21_9BASI</name>
<dbReference type="PROSITE" id="PS00130">
    <property type="entry name" value="U_DNA_GLYCOSYLASE"/>
    <property type="match status" value="1"/>
</dbReference>
<dbReference type="InterPro" id="IPR018085">
    <property type="entry name" value="Ura-DNA_Glyclase_AS"/>
</dbReference>
<dbReference type="PANTHER" id="PTHR11264:SF0">
    <property type="entry name" value="URACIL-DNA GLYCOSYLASE"/>
    <property type="match status" value="1"/>
</dbReference>
<dbReference type="SMART" id="SM00987">
    <property type="entry name" value="UreE_C"/>
    <property type="match status" value="1"/>
</dbReference>
<dbReference type="SUPFAM" id="SSF52141">
    <property type="entry name" value="Uracil-DNA glycosylase-like"/>
    <property type="match status" value="2"/>
</dbReference>
<dbReference type="NCBIfam" id="NF003592">
    <property type="entry name" value="PRK05254.1-5"/>
    <property type="match status" value="1"/>
</dbReference>
<dbReference type="NCBIfam" id="TIGR00628">
    <property type="entry name" value="ung"/>
    <property type="match status" value="1"/>
</dbReference>
<dbReference type="GO" id="GO:0005739">
    <property type="term" value="C:mitochondrion"/>
    <property type="evidence" value="ECO:0007669"/>
    <property type="project" value="UniProtKB-SubCell"/>
</dbReference>
<dbReference type="Pfam" id="PF03167">
    <property type="entry name" value="UDG"/>
    <property type="match status" value="1"/>
</dbReference>
<feature type="region of interest" description="Disordered" evidence="6">
    <location>
        <begin position="32"/>
        <end position="93"/>
    </location>
</feature>
<comment type="similarity">
    <text evidence="1 5">Belongs to the uracil-DNA glycosylase (UDG) superfamily. UNG family.</text>
</comment>
<dbReference type="HAMAP" id="MF_00148">
    <property type="entry name" value="UDG"/>
    <property type="match status" value="1"/>
</dbReference>
<dbReference type="EC" id="3.2.2.27" evidence="5"/>
<evidence type="ECO:0000259" key="7">
    <source>
        <dbReference type="SMART" id="SM00986"/>
    </source>
</evidence>
<dbReference type="SMART" id="SM00986">
    <property type="entry name" value="UDG"/>
    <property type="match status" value="1"/>
</dbReference>
<dbReference type="AlphaFoldDB" id="A0A177TP21"/>